<organism evidence="6 7">
    <name type="scientific">Nocardioides koreensis</name>
    <dbReference type="NCBI Taxonomy" id="433651"/>
    <lineage>
        <taxon>Bacteria</taxon>
        <taxon>Bacillati</taxon>
        <taxon>Actinomycetota</taxon>
        <taxon>Actinomycetes</taxon>
        <taxon>Propionibacteriales</taxon>
        <taxon>Nocardioidaceae</taxon>
        <taxon>Nocardioides</taxon>
    </lineage>
</organism>
<dbReference type="Gene3D" id="1.10.10.10">
    <property type="entry name" value="Winged helix-like DNA-binding domain superfamily/Winged helix DNA-binding domain"/>
    <property type="match status" value="1"/>
</dbReference>
<comment type="similarity">
    <text evidence="1">Belongs to the sigma-70 factor family. ECF subfamily.</text>
</comment>
<name>A0ABN2ZLW4_9ACTN</name>
<evidence type="ECO:0000256" key="4">
    <source>
        <dbReference type="ARBA" id="ARBA00023163"/>
    </source>
</evidence>
<keyword evidence="4" id="KW-0804">Transcription</keyword>
<evidence type="ECO:0000256" key="2">
    <source>
        <dbReference type="ARBA" id="ARBA00023015"/>
    </source>
</evidence>
<proteinExistence type="inferred from homology"/>
<evidence type="ECO:0000256" key="3">
    <source>
        <dbReference type="ARBA" id="ARBA00023082"/>
    </source>
</evidence>
<reference evidence="6 7" key="1">
    <citation type="journal article" date="2019" name="Int. J. Syst. Evol. Microbiol.">
        <title>The Global Catalogue of Microorganisms (GCM) 10K type strain sequencing project: providing services to taxonomists for standard genome sequencing and annotation.</title>
        <authorList>
            <consortium name="The Broad Institute Genomics Platform"/>
            <consortium name="The Broad Institute Genome Sequencing Center for Infectious Disease"/>
            <person name="Wu L."/>
            <person name="Ma J."/>
        </authorList>
    </citation>
    <scope>NUCLEOTIDE SEQUENCE [LARGE SCALE GENOMIC DNA]</scope>
    <source>
        <strain evidence="6 7">JCM 16022</strain>
    </source>
</reference>
<dbReference type="InterPro" id="IPR013249">
    <property type="entry name" value="RNA_pol_sigma70_r4_t2"/>
</dbReference>
<sequence>MRHDGDFAAYTAARWPAIVRSLVLLGCPQPEAEEVARQGLARCYLAWGRVREADDIDVRVYREVLDCRDRAGAGTAEPAEPGPAPVAGDATDAVLVRHALEAALGRLPDEDRSAVVLRFAAGLSEVQVSELLELTTDEVESRLSDAVAALDLPKLWGASR</sequence>
<gene>
    <name evidence="6" type="ORF">GCM10009844_17350</name>
</gene>
<dbReference type="EMBL" id="BAAAQR010000004">
    <property type="protein sequence ID" value="GAA2144139.1"/>
    <property type="molecule type" value="Genomic_DNA"/>
</dbReference>
<evidence type="ECO:0000256" key="1">
    <source>
        <dbReference type="ARBA" id="ARBA00010641"/>
    </source>
</evidence>
<dbReference type="InterPro" id="IPR036388">
    <property type="entry name" value="WH-like_DNA-bd_sf"/>
</dbReference>
<comment type="caution">
    <text evidence="6">The sequence shown here is derived from an EMBL/GenBank/DDBJ whole genome shotgun (WGS) entry which is preliminary data.</text>
</comment>
<feature type="domain" description="RNA polymerase sigma factor 70 region 4 type 2" evidence="5">
    <location>
        <begin position="98"/>
        <end position="150"/>
    </location>
</feature>
<evidence type="ECO:0000313" key="7">
    <source>
        <dbReference type="Proteomes" id="UP001501771"/>
    </source>
</evidence>
<dbReference type="Pfam" id="PF08281">
    <property type="entry name" value="Sigma70_r4_2"/>
    <property type="match status" value="1"/>
</dbReference>
<protein>
    <recommendedName>
        <fullName evidence="5">RNA polymerase sigma factor 70 region 4 type 2 domain-containing protein</fullName>
    </recommendedName>
</protein>
<dbReference type="SUPFAM" id="SSF88659">
    <property type="entry name" value="Sigma3 and sigma4 domains of RNA polymerase sigma factors"/>
    <property type="match status" value="1"/>
</dbReference>
<evidence type="ECO:0000259" key="5">
    <source>
        <dbReference type="Pfam" id="PF08281"/>
    </source>
</evidence>
<keyword evidence="2" id="KW-0805">Transcription regulation</keyword>
<dbReference type="RefSeq" id="WP_344150141.1">
    <property type="nucleotide sequence ID" value="NZ_BAAAQR010000004.1"/>
</dbReference>
<dbReference type="Proteomes" id="UP001501771">
    <property type="component" value="Unassembled WGS sequence"/>
</dbReference>
<keyword evidence="7" id="KW-1185">Reference proteome</keyword>
<dbReference type="InterPro" id="IPR013324">
    <property type="entry name" value="RNA_pol_sigma_r3/r4-like"/>
</dbReference>
<accession>A0ABN2ZLW4</accession>
<evidence type="ECO:0000313" key="6">
    <source>
        <dbReference type="EMBL" id="GAA2144139.1"/>
    </source>
</evidence>
<keyword evidence="3" id="KW-0731">Sigma factor</keyword>